<dbReference type="InterPro" id="IPR000847">
    <property type="entry name" value="LysR_HTH_N"/>
</dbReference>
<dbReference type="Gene3D" id="1.10.10.10">
    <property type="entry name" value="Winged helix-like DNA-binding domain superfamily/Winged helix DNA-binding domain"/>
    <property type="match status" value="1"/>
</dbReference>
<organism evidence="6 7">
    <name type="scientific">Castellaniella hirudinis</name>
    <dbReference type="NCBI Taxonomy" id="1144617"/>
    <lineage>
        <taxon>Bacteria</taxon>
        <taxon>Pseudomonadati</taxon>
        <taxon>Pseudomonadota</taxon>
        <taxon>Betaproteobacteria</taxon>
        <taxon>Burkholderiales</taxon>
        <taxon>Alcaligenaceae</taxon>
        <taxon>Castellaniella</taxon>
    </lineage>
</organism>
<dbReference type="PANTHER" id="PTHR30537:SF72">
    <property type="entry name" value="LYSR FAMILY TRANSCRIPTIONAL REGULATOR"/>
    <property type="match status" value="1"/>
</dbReference>
<keyword evidence="2" id="KW-0805">Transcription regulation</keyword>
<accession>A0ABV8RY98</accession>
<evidence type="ECO:0000313" key="7">
    <source>
        <dbReference type="Proteomes" id="UP001595756"/>
    </source>
</evidence>
<dbReference type="SUPFAM" id="SSF46785">
    <property type="entry name" value="Winged helix' DNA-binding domain"/>
    <property type="match status" value="1"/>
</dbReference>
<evidence type="ECO:0000256" key="2">
    <source>
        <dbReference type="ARBA" id="ARBA00023015"/>
    </source>
</evidence>
<dbReference type="SUPFAM" id="SSF53850">
    <property type="entry name" value="Periplasmic binding protein-like II"/>
    <property type="match status" value="1"/>
</dbReference>
<dbReference type="Proteomes" id="UP001595756">
    <property type="component" value="Unassembled WGS sequence"/>
</dbReference>
<dbReference type="Gene3D" id="3.40.190.290">
    <property type="match status" value="1"/>
</dbReference>
<evidence type="ECO:0000256" key="1">
    <source>
        <dbReference type="ARBA" id="ARBA00009437"/>
    </source>
</evidence>
<keyword evidence="3" id="KW-0238">DNA-binding</keyword>
<sequence length="339" mass="38150">MDHLQAMRVFTRVVDANSFTLAADSLGMPRATVSTIIRKLEKHLGAQLLNRSTRRLSLTPDGASYYERCTGILADVDDAESSFRDRARGPRGRLRIDAPPYLGRLVLMPRLCEFHHRYPEIELVVGMSDRVVDMVQEAVDCVLRIGELRDSTLIAKRIGVFRTLTCAAPSYLERFGTPERIEDLSRHQAVNYFLARTGRTVDWSFQVEGEIVNVPMKSTLSVNDAEACVSAGLAGFGMIQPPRYMVQPHLDSGELIEVLEPWAPPPMPISVVYQQSRHLSSKVHVFVDWITEVFQGCVLMEKCRGNYPLDQNCRFACEGATSNGLQEIMERQNLLESAY</sequence>
<dbReference type="Pfam" id="PF03466">
    <property type="entry name" value="LysR_substrate"/>
    <property type="match status" value="1"/>
</dbReference>
<evidence type="ECO:0000256" key="4">
    <source>
        <dbReference type="ARBA" id="ARBA00023163"/>
    </source>
</evidence>
<dbReference type="PANTHER" id="PTHR30537">
    <property type="entry name" value="HTH-TYPE TRANSCRIPTIONAL REGULATOR"/>
    <property type="match status" value="1"/>
</dbReference>
<dbReference type="Pfam" id="PF00126">
    <property type="entry name" value="HTH_1"/>
    <property type="match status" value="1"/>
</dbReference>
<keyword evidence="4" id="KW-0804">Transcription</keyword>
<dbReference type="InterPro" id="IPR058163">
    <property type="entry name" value="LysR-type_TF_proteobact-type"/>
</dbReference>
<reference evidence="7" key="1">
    <citation type="journal article" date="2019" name="Int. J. Syst. Evol. Microbiol.">
        <title>The Global Catalogue of Microorganisms (GCM) 10K type strain sequencing project: providing services to taxonomists for standard genome sequencing and annotation.</title>
        <authorList>
            <consortium name="The Broad Institute Genomics Platform"/>
            <consortium name="The Broad Institute Genome Sequencing Center for Infectious Disease"/>
            <person name="Wu L."/>
            <person name="Ma J."/>
        </authorList>
    </citation>
    <scope>NUCLEOTIDE SEQUENCE [LARGE SCALE GENOMIC DNA]</scope>
    <source>
        <strain evidence="7">CGMCC 1.19029</strain>
    </source>
</reference>
<name>A0ABV8RY98_9BURK</name>
<dbReference type="RefSeq" id="WP_376812383.1">
    <property type="nucleotide sequence ID" value="NZ_JBHSDY010000004.1"/>
</dbReference>
<dbReference type="InterPro" id="IPR036388">
    <property type="entry name" value="WH-like_DNA-bd_sf"/>
</dbReference>
<dbReference type="CDD" id="cd08472">
    <property type="entry name" value="PBP2_CrgA_like_3"/>
    <property type="match status" value="1"/>
</dbReference>
<dbReference type="PROSITE" id="PS50931">
    <property type="entry name" value="HTH_LYSR"/>
    <property type="match status" value="1"/>
</dbReference>
<protein>
    <submittedName>
        <fullName evidence="6">LysR family transcriptional regulator</fullName>
    </submittedName>
</protein>
<comment type="similarity">
    <text evidence="1">Belongs to the LysR transcriptional regulatory family.</text>
</comment>
<evidence type="ECO:0000313" key="6">
    <source>
        <dbReference type="EMBL" id="MFC4297817.1"/>
    </source>
</evidence>
<dbReference type="InterPro" id="IPR005119">
    <property type="entry name" value="LysR_subst-bd"/>
</dbReference>
<dbReference type="InterPro" id="IPR036390">
    <property type="entry name" value="WH_DNA-bd_sf"/>
</dbReference>
<evidence type="ECO:0000256" key="3">
    <source>
        <dbReference type="ARBA" id="ARBA00023125"/>
    </source>
</evidence>
<gene>
    <name evidence="6" type="ORF">ACFO0J_07165</name>
</gene>
<evidence type="ECO:0000259" key="5">
    <source>
        <dbReference type="PROSITE" id="PS50931"/>
    </source>
</evidence>
<comment type="caution">
    <text evidence="6">The sequence shown here is derived from an EMBL/GenBank/DDBJ whole genome shotgun (WGS) entry which is preliminary data.</text>
</comment>
<proteinExistence type="inferred from homology"/>
<dbReference type="EMBL" id="JBHSDY010000004">
    <property type="protein sequence ID" value="MFC4297817.1"/>
    <property type="molecule type" value="Genomic_DNA"/>
</dbReference>
<keyword evidence="7" id="KW-1185">Reference proteome</keyword>
<feature type="domain" description="HTH lysR-type" evidence="5">
    <location>
        <begin position="1"/>
        <end position="59"/>
    </location>
</feature>